<dbReference type="InterPro" id="IPR003439">
    <property type="entry name" value="ABC_transporter-like_ATP-bd"/>
</dbReference>
<dbReference type="CDD" id="cd03221">
    <property type="entry name" value="ABCF_EF-3"/>
    <property type="match status" value="2"/>
</dbReference>
<dbReference type="RefSeq" id="XP_005756786.1">
    <property type="nucleotide sequence ID" value="XM_005756729.1"/>
</dbReference>
<dbReference type="FunFam" id="3.40.50.300:FF:000011">
    <property type="entry name" value="Putative ABC transporter ATP-binding component"/>
    <property type="match status" value="1"/>
</dbReference>
<feature type="domain" description="ABC transporter" evidence="5">
    <location>
        <begin position="401"/>
        <end position="620"/>
    </location>
</feature>
<keyword evidence="4" id="KW-0175">Coiled coil</keyword>
<dbReference type="PANTHER" id="PTHR19211:SF15">
    <property type="entry name" value="ATP-BINDING CASSETTE SUB-FAMILY F MEMBER 2"/>
    <property type="match status" value="1"/>
</dbReference>
<dbReference type="FunFam" id="3.40.50.300:FF:000104">
    <property type="entry name" value="ATP-binding cassette sub-family F member 3"/>
    <property type="match status" value="1"/>
</dbReference>
<dbReference type="PROSITE" id="PS50893">
    <property type="entry name" value="ABC_TRANSPORTER_2"/>
    <property type="match status" value="2"/>
</dbReference>
<dbReference type="KEGG" id="ehx:EMIHUDRAFT_466207"/>
<evidence type="ECO:0000313" key="6">
    <source>
        <dbReference type="EnsemblProtists" id="EOD04357"/>
    </source>
</evidence>
<dbReference type="InterPro" id="IPR032781">
    <property type="entry name" value="ABC_tran_Xtn"/>
</dbReference>
<dbReference type="HOGENOM" id="CLU_000604_36_6_1"/>
<keyword evidence="2" id="KW-0547">Nucleotide-binding</keyword>
<dbReference type="InterPro" id="IPR050611">
    <property type="entry name" value="ABCF"/>
</dbReference>
<dbReference type="OMA" id="KEIWICA"/>
<feature type="coiled-coil region" evidence="4">
    <location>
        <begin position="159"/>
        <end position="186"/>
    </location>
</feature>
<keyword evidence="3" id="KW-0067">ATP-binding</keyword>
<evidence type="ECO:0000313" key="7">
    <source>
        <dbReference type="Proteomes" id="UP000013827"/>
    </source>
</evidence>
<feature type="domain" description="ABC transporter" evidence="5">
    <location>
        <begin position="89"/>
        <end position="332"/>
    </location>
</feature>
<dbReference type="PANTHER" id="PTHR19211">
    <property type="entry name" value="ATP-BINDING TRANSPORT PROTEIN-RELATED"/>
    <property type="match status" value="1"/>
</dbReference>
<organism evidence="6 7">
    <name type="scientific">Emiliania huxleyi (strain CCMP1516)</name>
    <dbReference type="NCBI Taxonomy" id="280463"/>
    <lineage>
        <taxon>Eukaryota</taxon>
        <taxon>Haptista</taxon>
        <taxon>Haptophyta</taxon>
        <taxon>Prymnesiophyceae</taxon>
        <taxon>Isochrysidales</taxon>
        <taxon>Noelaerhabdaceae</taxon>
        <taxon>Emiliania</taxon>
    </lineage>
</organism>
<dbReference type="AlphaFoldDB" id="A0A0D3HZC2"/>
<proteinExistence type="predicted"/>
<dbReference type="EnsemblProtists" id="EOD04357">
    <property type="protein sequence ID" value="EOD04357"/>
    <property type="gene ID" value="EMIHUDRAFT_466207"/>
</dbReference>
<name>A0A0D3HZC2_EMIH1</name>
<dbReference type="Gene3D" id="3.40.50.300">
    <property type="entry name" value="P-loop containing nucleotide triphosphate hydrolases"/>
    <property type="match status" value="2"/>
</dbReference>
<dbReference type="GeneID" id="17250582"/>
<dbReference type="Pfam" id="PF00005">
    <property type="entry name" value="ABC_tran"/>
    <property type="match status" value="2"/>
</dbReference>
<evidence type="ECO:0000256" key="1">
    <source>
        <dbReference type="ARBA" id="ARBA00022737"/>
    </source>
</evidence>
<evidence type="ECO:0000259" key="5">
    <source>
        <dbReference type="PROSITE" id="PS50893"/>
    </source>
</evidence>
<reference evidence="6" key="2">
    <citation type="submission" date="2024-10" db="UniProtKB">
        <authorList>
            <consortium name="EnsemblProtists"/>
        </authorList>
    </citation>
    <scope>IDENTIFICATION</scope>
</reference>
<dbReference type="GO" id="GO:0005524">
    <property type="term" value="F:ATP binding"/>
    <property type="evidence" value="ECO:0007669"/>
    <property type="project" value="UniProtKB-KW"/>
</dbReference>
<evidence type="ECO:0000256" key="3">
    <source>
        <dbReference type="ARBA" id="ARBA00022840"/>
    </source>
</evidence>
<protein>
    <recommendedName>
        <fullName evidence="5">ABC transporter domain-containing protein</fullName>
    </recommendedName>
</protein>
<dbReference type="eggNOG" id="KOG0927">
    <property type="taxonomic scope" value="Eukaryota"/>
</dbReference>
<evidence type="ECO:0000256" key="2">
    <source>
        <dbReference type="ARBA" id="ARBA00022741"/>
    </source>
</evidence>
<sequence length="624" mass="68283">MDKPVTLEPVAVVDKKAEKERKKADLAAKRAAKKAGKEAAAGQVDVASLSLGDVSTPGSSAKLTSEQRRVAANRAVTGVLASMPAARDIKFASFSVSVGGRQLVADSNLELTQGCRYGLLGDNGSGKSNVLAAVAQREVPLPEHVSVYHLHEEAPPTELSGVEAVIEHVRAEVERLEAMSEAILEAVGPEDERLEAINDRLSELDPTGSEPRARKILSGLGFADHLVPMDRPTKHMSGGWRMRVALAQALFAAPELLLLDEPTNHLDLEACVWLEEHLASYPKCLLLVSHSQDFLNAVCTHTLWLSGRLLRLYGGNYAKFVQTVEEEERLQLKVYEKQQADIDKLSDFVRVNKANGVASSAKSKKKVLEKLETGAVEKPKLREPSLTFSFPECSRLAPPVLPFDDVSFAYPGSEPLYEALNFGVDCDSRIALVGPNGCGKSTLLKLMSGELSPTEGSVKKHQHCSLGLYHQHSTDVLDLDMAPLPFLRKVFPPSVVKHTEEWWRGYLATFGFSPEQQQSPMGMLSHGQRSRIVFAMLAMKDHTVLLLDEPTNHLDVDAVDGLAAAIKAFGGGVVLVSHDFRLIDQVADEIWLCEDRGVRRLEGSIHEYKKALAKKMSKHKVGLR</sequence>
<dbReference type="STRING" id="2903.R1B5J4"/>
<dbReference type="PaxDb" id="2903-EOD04357"/>
<dbReference type="InterPro" id="IPR027417">
    <property type="entry name" value="P-loop_NTPase"/>
</dbReference>
<keyword evidence="1" id="KW-0677">Repeat</keyword>
<keyword evidence="7" id="KW-1185">Reference proteome</keyword>
<dbReference type="InterPro" id="IPR017871">
    <property type="entry name" value="ABC_transporter-like_CS"/>
</dbReference>
<dbReference type="Proteomes" id="UP000013827">
    <property type="component" value="Unassembled WGS sequence"/>
</dbReference>
<dbReference type="GO" id="GO:0016887">
    <property type="term" value="F:ATP hydrolysis activity"/>
    <property type="evidence" value="ECO:0007669"/>
    <property type="project" value="InterPro"/>
</dbReference>
<accession>A0A0D3HZC2</accession>
<evidence type="ECO:0000256" key="4">
    <source>
        <dbReference type="SAM" id="Coils"/>
    </source>
</evidence>
<dbReference type="PROSITE" id="PS00211">
    <property type="entry name" value="ABC_TRANSPORTER_1"/>
    <property type="match status" value="2"/>
</dbReference>
<dbReference type="SUPFAM" id="SSF52540">
    <property type="entry name" value="P-loop containing nucleoside triphosphate hydrolases"/>
    <property type="match status" value="2"/>
</dbReference>
<dbReference type="Pfam" id="PF12848">
    <property type="entry name" value="ABC_tran_Xtn"/>
    <property type="match status" value="1"/>
</dbReference>
<dbReference type="SMART" id="SM00382">
    <property type="entry name" value="AAA"/>
    <property type="match status" value="2"/>
</dbReference>
<dbReference type="InterPro" id="IPR003593">
    <property type="entry name" value="AAA+_ATPase"/>
</dbReference>
<reference evidence="7" key="1">
    <citation type="journal article" date="2013" name="Nature">
        <title>Pan genome of the phytoplankton Emiliania underpins its global distribution.</title>
        <authorList>
            <person name="Read B.A."/>
            <person name="Kegel J."/>
            <person name="Klute M.J."/>
            <person name="Kuo A."/>
            <person name="Lefebvre S.C."/>
            <person name="Maumus F."/>
            <person name="Mayer C."/>
            <person name="Miller J."/>
            <person name="Monier A."/>
            <person name="Salamov A."/>
            <person name="Young J."/>
            <person name="Aguilar M."/>
            <person name="Claverie J.M."/>
            <person name="Frickenhaus S."/>
            <person name="Gonzalez K."/>
            <person name="Herman E.K."/>
            <person name="Lin Y.C."/>
            <person name="Napier J."/>
            <person name="Ogata H."/>
            <person name="Sarno A.F."/>
            <person name="Shmutz J."/>
            <person name="Schroeder D."/>
            <person name="de Vargas C."/>
            <person name="Verret F."/>
            <person name="von Dassow P."/>
            <person name="Valentin K."/>
            <person name="Van de Peer Y."/>
            <person name="Wheeler G."/>
            <person name="Dacks J.B."/>
            <person name="Delwiche C.F."/>
            <person name="Dyhrman S.T."/>
            <person name="Glockner G."/>
            <person name="John U."/>
            <person name="Richards T."/>
            <person name="Worden A.Z."/>
            <person name="Zhang X."/>
            <person name="Grigoriev I.V."/>
            <person name="Allen A.E."/>
            <person name="Bidle K."/>
            <person name="Borodovsky M."/>
            <person name="Bowler C."/>
            <person name="Brownlee C."/>
            <person name="Cock J.M."/>
            <person name="Elias M."/>
            <person name="Gladyshev V.N."/>
            <person name="Groth M."/>
            <person name="Guda C."/>
            <person name="Hadaegh A."/>
            <person name="Iglesias-Rodriguez M.D."/>
            <person name="Jenkins J."/>
            <person name="Jones B.M."/>
            <person name="Lawson T."/>
            <person name="Leese F."/>
            <person name="Lindquist E."/>
            <person name="Lobanov A."/>
            <person name="Lomsadze A."/>
            <person name="Malik S.B."/>
            <person name="Marsh M.E."/>
            <person name="Mackinder L."/>
            <person name="Mock T."/>
            <person name="Mueller-Roeber B."/>
            <person name="Pagarete A."/>
            <person name="Parker M."/>
            <person name="Probert I."/>
            <person name="Quesneville H."/>
            <person name="Raines C."/>
            <person name="Rensing S.A."/>
            <person name="Riano-Pachon D.M."/>
            <person name="Richier S."/>
            <person name="Rokitta S."/>
            <person name="Shiraiwa Y."/>
            <person name="Soanes D.M."/>
            <person name="van der Giezen M."/>
            <person name="Wahlund T.M."/>
            <person name="Williams B."/>
            <person name="Wilson W."/>
            <person name="Wolfe G."/>
            <person name="Wurch L.L."/>
        </authorList>
    </citation>
    <scope>NUCLEOTIDE SEQUENCE</scope>
</reference>